<feature type="region of interest" description="Disordered" evidence="1">
    <location>
        <begin position="104"/>
        <end position="127"/>
    </location>
</feature>
<gene>
    <name evidence="2" type="ORF">QRB35_22420</name>
</gene>
<accession>A0ABT7P6X6</accession>
<evidence type="ECO:0000313" key="2">
    <source>
        <dbReference type="EMBL" id="MDM3928743.1"/>
    </source>
</evidence>
<reference evidence="3" key="1">
    <citation type="submission" date="2023-06" db="EMBL/GenBank/DDBJ databases">
        <title>Itaconate inhibition of nontuberculous mycobacteria.</title>
        <authorList>
            <person name="Spilker T."/>
        </authorList>
    </citation>
    <scope>NUCLEOTIDE SEQUENCE [LARGE SCALE GENOMIC DNA]</scope>
    <source>
        <strain evidence="3">FLAC1071</strain>
    </source>
</reference>
<evidence type="ECO:0000256" key="1">
    <source>
        <dbReference type="SAM" id="MobiDB-lite"/>
    </source>
</evidence>
<sequence>MALDHAQQLDLFGDVEREIDNSERRRRERVLWASLFERADWVAPYDCADGTAKGTAILGWRCPDPACQQIEPNGFLLAINHGFDPHVPDPWAAQRGCTRVRLFGSSSPGKTSPWPGLPWPPAVQENS</sequence>
<evidence type="ECO:0000313" key="3">
    <source>
        <dbReference type="Proteomes" id="UP001529272"/>
    </source>
</evidence>
<keyword evidence="3" id="KW-1185">Reference proteome</keyword>
<proteinExistence type="predicted"/>
<comment type="caution">
    <text evidence="2">The sequence shown here is derived from an EMBL/GenBank/DDBJ whole genome shotgun (WGS) entry which is preliminary data.</text>
</comment>
<dbReference type="Proteomes" id="UP001529272">
    <property type="component" value="Unassembled WGS sequence"/>
</dbReference>
<name>A0ABT7P6X6_MYCIT</name>
<reference evidence="2 3" key="2">
    <citation type="submission" date="2023-06" db="EMBL/GenBank/DDBJ databases">
        <title>Itaconate inhibition of nontuberculous mycobacteria.</title>
        <authorList>
            <person name="Breen P."/>
            <person name="Zimbric M."/>
            <person name="Caverly L."/>
        </authorList>
    </citation>
    <scope>NUCLEOTIDE SEQUENCE [LARGE SCALE GENOMIC DNA]</scope>
    <source>
        <strain evidence="2 3">FLAC1071</strain>
    </source>
</reference>
<organism evidence="2 3">
    <name type="scientific">Mycobacterium intracellulare subsp. chimaera</name>
    <dbReference type="NCBI Taxonomy" id="222805"/>
    <lineage>
        <taxon>Bacteria</taxon>
        <taxon>Bacillati</taxon>
        <taxon>Actinomycetota</taxon>
        <taxon>Actinomycetes</taxon>
        <taxon>Mycobacteriales</taxon>
        <taxon>Mycobacteriaceae</taxon>
        <taxon>Mycobacterium</taxon>
        <taxon>Mycobacterium avium complex (MAC)</taxon>
    </lineage>
</organism>
<dbReference type="EMBL" id="JASZZX010000025">
    <property type="protein sequence ID" value="MDM3928743.1"/>
    <property type="molecule type" value="Genomic_DNA"/>
</dbReference>
<dbReference type="RefSeq" id="WP_069954146.1">
    <property type="nucleotide sequence ID" value="NZ_CP012886.2"/>
</dbReference>
<protein>
    <submittedName>
        <fullName evidence="2">Uncharacterized protein</fullName>
    </submittedName>
</protein>